<dbReference type="InterPro" id="IPR001680">
    <property type="entry name" value="WD40_rpt"/>
</dbReference>
<dbReference type="PROSITE" id="PS50294">
    <property type="entry name" value="WD_REPEATS_REGION"/>
    <property type="match status" value="3"/>
</dbReference>
<dbReference type="AlphaFoldDB" id="A0A4P9ZZ79"/>
<dbReference type="OrthoDB" id="10257301at2759"/>
<evidence type="ECO:0000256" key="2">
    <source>
        <dbReference type="ARBA" id="ARBA00022737"/>
    </source>
</evidence>
<feature type="repeat" description="WD" evidence="3">
    <location>
        <begin position="189"/>
        <end position="230"/>
    </location>
</feature>
<protein>
    <submittedName>
        <fullName evidence="4">WD40-repeat-containing domain protein</fullName>
    </submittedName>
</protein>
<dbReference type="PROSITE" id="PS50082">
    <property type="entry name" value="WD_REPEATS_2"/>
    <property type="match status" value="3"/>
</dbReference>
<evidence type="ECO:0000256" key="3">
    <source>
        <dbReference type="PROSITE-ProRule" id="PRU00221"/>
    </source>
</evidence>
<dbReference type="Proteomes" id="UP000268162">
    <property type="component" value="Unassembled WGS sequence"/>
</dbReference>
<dbReference type="SUPFAM" id="SSF50978">
    <property type="entry name" value="WD40 repeat-like"/>
    <property type="match status" value="1"/>
</dbReference>
<dbReference type="InterPro" id="IPR036322">
    <property type="entry name" value="WD40_repeat_dom_sf"/>
</dbReference>
<dbReference type="InterPro" id="IPR015943">
    <property type="entry name" value="WD40/YVTN_repeat-like_dom_sf"/>
</dbReference>
<keyword evidence="1 3" id="KW-0853">WD repeat</keyword>
<gene>
    <name evidence="4" type="ORF">BJ085DRAFT_27279</name>
</gene>
<accession>A0A4P9ZZ79</accession>
<dbReference type="PRINTS" id="PR00320">
    <property type="entry name" value="GPROTEINBRPT"/>
</dbReference>
<dbReference type="Gene3D" id="2.130.10.10">
    <property type="entry name" value="YVTN repeat-like/Quinoprotein amine dehydrogenase"/>
    <property type="match status" value="2"/>
</dbReference>
<dbReference type="Pfam" id="PF00400">
    <property type="entry name" value="WD40"/>
    <property type="match status" value="3"/>
</dbReference>
<proteinExistence type="predicted"/>
<organism evidence="4 5">
    <name type="scientific">Dimargaris cristalligena</name>
    <dbReference type="NCBI Taxonomy" id="215637"/>
    <lineage>
        <taxon>Eukaryota</taxon>
        <taxon>Fungi</taxon>
        <taxon>Fungi incertae sedis</taxon>
        <taxon>Zoopagomycota</taxon>
        <taxon>Kickxellomycotina</taxon>
        <taxon>Dimargaritomycetes</taxon>
        <taxon>Dimargaritales</taxon>
        <taxon>Dimargaritaceae</taxon>
        <taxon>Dimargaris</taxon>
    </lineage>
</organism>
<reference evidence="5" key="1">
    <citation type="journal article" date="2018" name="Nat. Microbiol.">
        <title>Leveraging single-cell genomics to expand the fungal tree of life.</title>
        <authorList>
            <person name="Ahrendt S.R."/>
            <person name="Quandt C.A."/>
            <person name="Ciobanu D."/>
            <person name="Clum A."/>
            <person name="Salamov A."/>
            <person name="Andreopoulos B."/>
            <person name="Cheng J.F."/>
            <person name="Woyke T."/>
            <person name="Pelin A."/>
            <person name="Henrissat B."/>
            <person name="Reynolds N.K."/>
            <person name="Benny G.L."/>
            <person name="Smith M.E."/>
            <person name="James T.Y."/>
            <person name="Grigoriev I.V."/>
        </authorList>
    </citation>
    <scope>NUCLEOTIDE SEQUENCE [LARGE SCALE GENOMIC DNA]</scope>
    <source>
        <strain evidence="5">RSA 468</strain>
    </source>
</reference>
<feature type="repeat" description="WD" evidence="3">
    <location>
        <begin position="300"/>
        <end position="335"/>
    </location>
</feature>
<dbReference type="InterPro" id="IPR020472">
    <property type="entry name" value="WD40_PAC1"/>
</dbReference>
<dbReference type="SMART" id="SM00320">
    <property type="entry name" value="WD40"/>
    <property type="match status" value="4"/>
</dbReference>
<dbReference type="PANTHER" id="PTHR19879:SF7">
    <property type="entry name" value="PROTEASOMAL ATPASE-ASSOCIATED FACTOR 1"/>
    <property type="match status" value="1"/>
</dbReference>
<evidence type="ECO:0000313" key="4">
    <source>
        <dbReference type="EMBL" id="RKP39023.1"/>
    </source>
</evidence>
<feature type="repeat" description="WD" evidence="3">
    <location>
        <begin position="147"/>
        <end position="188"/>
    </location>
</feature>
<dbReference type="EMBL" id="ML002306">
    <property type="protein sequence ID" value="RKP39023.1"/>
    <property type="molecule type" value="Genomic_DNA"/>
</dbReference>
<keyword evidence="2" id="KW-0677">Repeat</keyword>
<evidence type="ECO:0000313" key="5">
    <source>
        <dbReference type="Proteomes" id="UP000268162"/>
    </source>
</evidence>
<evidence type="ECO:0000256" key="1">
    <source>
        <dbReference type="ARBA" id="ARBA00022574"/>
    </source>
</evidence>
<dbReference type="PANTHER" id="PTHR19879">
    <property type="entry name" value="TRANSCRIPTION INITIATION FACTOR TFIID"/>
    <property type="match status" value="1"/>
</dbReference>
<sequence>MSTRTTQHLPCLTVQADWQKDILDIAQTPKHQASFWLSEYQEGEPAIHGTIHVKRAPQALYRLTGKDFPRNLTPLTPLSFAVAPASPGPAPAVRVCAPYRFTTSSMTGPVRSFDVAPTNPNTIVLGGDHGQMQVIDAAEGGVTRATLRGHQGDITICRLFPSGQVVLSGAMDGTLRIWSAEDGSNPVVLRGHTAAITDVAIRGVGRTVLSASSDGSVRLWECGTQRELALWDLSRTVTAEGGSAKPDDQVCKITLGQSFTGHDPRAGHQGTLCVAVTKNGMIYGLDTSDPSAKPVFAVQSAGATGDLSAVAFDTDHSLLVVGSDDGLVEYWDTKSMNQPLGSFRRNRASIHDMVFLGEFAPGRTSLALATADGLASVFSIPYSTGANNTLSGPADVYVTHELTGTDIDPLYTIRVLPQASQYLGSSDQPSYPGLAVAGRDTVIKQY</sequence>
<name>A0A4P9ZZ79_9FUNG</name>
<dbReference type="STRING" id="215637.A0A4P9ZZ79"/>
<keyword evidence="5" id="KW-1185">Reference proteome</keyword>